<dbReference type="InterPro" id="IPR018011">
    <property type="entry name" value="Carb_sulfotrans_8-10"/>
</dbReference>
<proteinExistence type="inferred from homology"/>
<dbReference type="InterPro" id="IPR005331">
    <property type="entry name" value="Sulfotransferase"/>
</dbReference>
<dbReference type="GO" id="GO:0016051">
    <property type="term" value="P:carbohydrate biosynthetic process"/>
    <property type="evidence" value="ECO:0007669"/>
    <property type="project" value="InterPro"/>
</dbReference>
<evidence type="ECO:0000256" key="5">
    <source>
        <dbReference type="ARBA" id="ARBA00022989"/>
    </source>
</evidence>
<dbReference type="GO" id="GO:0008146">
    <property type="term" value="F:sulfotransferase activity"/>
    <property type="evidence" value="ECO:0007669"/>
    <property type="project" value="InterPro"/>
</dbReference>
<dbReference type="Pfam" id="PF03567">
    <property type="entry name" value="Sulfotransfer_2"/>
    <property type="match status" value="1"/>
</dbReference>
<organism evidence="9 10">
    <name type="scientific">Porphyridium purpureum</name>
    <name type="common">Red alga</name>
    <name type="synonym">Porphyridium cruentum</name>
    <dbReference type="NCBI Taxonomy" id="35688"/>
    <lineage>
        <taxon>Eukaryota</taxon>
        <taxon>Rhodophyta</taxon>
        <taxon>Bangiophyceae</taxon>
        <taxon>Porphyridiales</taxon>
        <taxon>Porphyridiaceae</taxon>
        <taxon>Porphyridium</taxon>
    </lineage>
</organism>
<evidence type="ECO:0000256" key="2">
    <source>
        <dbReference type="ARBA" id="ARBA00006339"/>
    </source>
</evidence>
<dbReference type="PANTHER" id="PTHR12137">
    <property type="entry name" value="CARBOHYDRATE SULFOTRANSFERASE"/>
    <property type="match status" value="1"/>
</dbReference>
<keyword evidence="5" id="KW-1133">Transmembrane helix</keyword>
<evidence type="ECO:0000313" key="10">
    <source>
        <dbReference type="Proteomes" id="UP000324585"/>
    </source>
</evidence>
<evidence type="ECO:0000256" key="3">
    <source>
        <dbReference type="ARBA" id="ARBA00022679"/>
    </source>
</evidence>
<accession>A0A5J4YHP8</accession>
<comment type="caution">
    <text evidence="9">The sequence shown here is derived from an EMBL/GenBank/DDBJ whole genome shotgun (WGS) entry which is preliminary data.</text>
</comment>
<dbReference type="OrthoDB" id="2019940at2759"/>
<dbReference type="EMBL" id="VRMN01000040">
    <property type="protein sequence ID" value="KAA8490244.1"/>
    <property type="molecule type" value="Genomic_DNA"/>
</dbReference>
<protein>
    <recommendedName>
        <fullName evidence="11">Carbohydrate sulfotransferase</fullName>
    </recommendedName>
</protein>
<dbReference type="AlphaFoldDB" id="A0A5J4YHP8"/>
<evidence type="ECO:0000256" key="4">
    <source>
        <dbReference type="ARBA" id="ARBA00022692"/>
    </source>
</evidence>
<dbReference type="GO" id="GO:0000139">
    <property type="term" value="C:Golgi membrane"/>
    <property type="evidence" value="ECO:0007669"/>
    <property type="project" value="UniProtKB-SubCell"/>
</dbReference>
<reference evidence="10" key="1">
    <citation type="journal article" date="2019" name="Nat. Commun.">
        <title>Expansion of phycobilisome linker gene families in mesophilic red algae.</title>
        <authorList>
            <person name="Lee J."/>
            <person name="Kim D."/>
            <person name="Bhattacharya D."/>
            <person name="Yoon H.S."/>
        </authorList>
    </citation>
    <scope>NUCLEOTIDE SEQUENCE [LARGE SCALE GENOMIC DNA]</scope>
    <source>
        <strain evidence="10">CCMP 1328</strain>
    </source>
</reference>
<keyword evidence="6" id="KW-0333">Golgi apparatus</keyword>
<evidence type="ECO:0000313" key="9">
    <source>
        <dbReference type="EMBL" id="KAA8490244.1"/>
    </source>
</evidence>
<keyword evidence="4" id="KW-0812">Transmembrane</keyword>
<keyword evidence="3" id="KW-0808">Transferase</keyword>
<keyword evidence="10" id="KW-1185">Reference proteome</keyword>
<comment type="subcellular location">
    <subcellularLocation>
        <location evidence="1">Golgi apparatus membrane</location>
        <topology evidence="1">Single-pass type II membrane protein</topology>
    </subcellularLocation>
</comment>
<evidence type="ECO:0000256" key="1">
    <source>
        <dbReference type="ARBA" id="ARBA00004323"/>
    </source>
</evidence>
<keyword evidence="7" id="KW-0472">Membrane</keyword>
<keyword evidence="8" id="KW-0325">Glycoprotein</keyword>
<evidence type="ECO:0000256" key="6">
    <source>
        <dbReference type="ARBA" id="ARBA00023034"/>
    </source>
</evidence>
<dbReference type="PANTHER" id="PTHR12137:SF54">
    <property type="entry name" value="CARBOHYDRATE SULFOTRANSFERASE"/>
    <property type="match status" value="1"/>
</dbReference>
<sequence>MHPRVWVAARKMVVVVVGAAVVLSAMLASECGALPYPHANRVKPEEMSDTQIRSLGTGNVNQRGFQMFSKLRKYYGCVYPKAGCTSWMYYLRYMHQGESARRKDYTKRDDEQHDLFFFRGSKVKETRAFMMSKSDKYFGFAVVRHPWSRLVSAFRSKYELACACSRNCFKKMWNLPPIEQGSGRVSFHEFVHGAYVGNARCVVAQ</sequence>
<dbReference type="Proteomes" id="UP000324585">
    <property type="component" value="Unassembled WGS sequence"/>
</dbReference>
<name>A0A5J4YHP8_PORPP</name>
<evidence type="ECO:0000256" key="8">
    <source>
        <dbReference type="ARBA" id="ARBA00023180"/>
    </source>
</evidence>
<evidence type="ECO:0000256" key="7">
    <source>
        <dbReference type="ARBA" id="ARBA00023136"/>
    </source>
</evidence>
<gene>
    <name evidence="9" type="ORF">FVE85_9586</name>
</gene>
<evidence type="ECO:0008006" key="11">
    <source>
        <dbReference type="Google" id="ProtNLM"/>
    </source>
</evidence>
<comment type="similarity">
    <text evidence="2">Belongs to the sulfotransferase 2 family.</text>
</comment>